<reference evidence="3" key="1">
    <citation type="submission" date="2016-12" db="EMBL/GenBank/DDBJ databases">
        <authorList>
            <person name="Varghese N."/>
            <person name="Submissions S."/>
        </authorList>
    </citation>
    <scope>NUCLEOTIDE SEQUENCE [LARGE SCALE GENOMIC DNA]</scope>
    <source>
        <strain evidence="3">DSM 13020</strain>
    </source>
</reference>
<gene>
    <name evidence="2" type="ORF">SAMN02745226_00307</name>
</gene>
<feature type="chain" id="PRO_5012613331" description="GLUG domain-containing protein" evidence="1">
    <location>
        <begin position="29"/>
        <end position="742"/>
    </location>
</feature>
<evidence type="ECO:0008006" key="4">
    <source>
        <dbReference type="Google" id="ProtNLM"/>
    </source>
</evidence>
<protein>
    <recommendedName>
        <fullName evidence="4">GLUG domain-containing protein</fullName>
    </recommendedName>
</protein>
<dbReference type="OrthoDB" id="38820at2"/>
<evidence type="ECO:0000313" key="2">
    <source>
        <dbReference type="EMBL" id="SHN51000.1"/>
    </source>
</evidence>
<dbReference type="Gene3D" id="2.160.20.110">
    <property type="match status" value="1"/>
</dbReference>
<organism evidence="2 3">
    <name type="scientific">Fervidobacterium gondwanense DSM 13020</name>
    <dbReference type="NCBI Taxonomy" id="1121883"/>
    <lineage>
        <taxon>Bacteria</taxon>
        <taxon>Thermotogati</taxon>
        <taxon>Thermotogota</taxon>
        <taxon>Thermotogae</taxon>
        <taxon>Thermotogales</taxon>
        <taxon>Fervidobacteriaceae</taxon>
        <taxon>Fervidobacterium</taxon>
    </lineage>
</organism>
<accession>A0A1M7RXU6</accession>
<dbReference type="STRING" id="1121883.SAMN02745226_00307"/>
<dbReference type="PROSITE" id="PS51257">
    <property type="entry name" value="PROKAR_LIPOPROTEIN"/>
    <property type="match status" value="1"/>
</dbReference>
<name>A0A1M7RXU6_FERGO</name>
<keyword evidence="1" id="KW-0732">Signal</keyword>
<evidence type="ECO:0000256" key="1">
    <source>
        <dbReference type="SAM" id="SignalP"/>
    </source>
</evidence>
<evidence type="ECO:0000313" key="3">
    <source>
        <dbReference type="Proteomes" id="UP000184207"/>
    </source>
</evidence>
<dbReference type="EMBL" id="FRDJ01000001">
    <property type="protein sequence ID" value="SHN51000.1"/>
    <property type="molecule type" value="Genomic_DNA"/>
</dbReference>
<dbReference type="RefSeq" id="WP_072757578.1">
    <property type="nucleotide sequence ID" value="NZ_FRDJ01000001.1"/>
</dbReference>
<dbReference type="Proteomes" id="UP000184207">
    <property type="component" value="Unassembled WGS sequence"/>
</dbReference>
<dbReference type="AlphaFoldDB" id="A0A1M7RXU6"/>
<keyword evidence="3" id="KW-1185">Reference proteome</keyword>
<feature type="signal peptide" evidence="1">
    <location>
        <begin position="1"/>
        <end position="28"/>
    </location>
</feature>
<sequence>MSRSKFFIFLAVLTTLLLVFSCVPQNQGGGGNGGGGTVKKDIYGWKLDILNSVNPDTGITIPEISGKVIYVSGTNAIISDATTAIYVYKANLSETDLGKKLTVRNTIGKTYSKFLEIDLTSGTKELSNDDTIIEPVLLDKSLDNEKETRALWDIRYAYVYGEFTGNNGQLTNTYEFKYPVNDGEYATISVFKSADIDAIYKPTTTTPATLVGYTKYYNDVWEFVVFPDKVEMELPQVTGVSAKYNPNSKTVTLGWSSEVNGASFNVYLTLEGATRTVLATTTTLTNVVLPVEATPTSVGIQVVKGVSKSKVLTISEIQIVSVDPVTDLNAKYDDYNGKMYLSWSHGSATEFKIYKKVSGAYELVGTTSDKSYSFGLTTSEYDNVKAIAVAPVVDGEEGPKEEVEKAEIGYTFAGGNGTESDPYLIGTVNQLKLLGDDNYRAKSYYFKLLEDLDLNGVAWTPIGTFSSTDLDNTAFKGVFDGNNKKIKNLAYNDSNRSNAGLFGYLLSSTVKNLILENFNITAKQYVGALAGAAKNSSVIRVGVRNSSITSTYSTGTSYPYAGGLIGDVTTDSTTQPMILRESFASNVTVTSNFSNSRTGVLVGRFFSTGTNVVGIIENCYATGTLTFVNGASNIGGLIGLASVSNNGQIKIVSSYAAVAPNGSSTNWRGFIGGASVSVTADSGKNYFDTTVSGTTTGSASSSLQIGKTTAEMKQQTTFVDWDFTNIWKIDEGNDYPRLKWEF</sequence>
<proteinExistence type="predicted"/>